<dbReference type="SUPFAM" id="SSF103657">
    <property type="entry name" value="BAR/IMD domain-like"/>
    <property type="match status" value="1"/>
</dbReference>
<dbReference type="Proteomes" id="UP000789739">
    <property type="component" value="Unassembled WGS sequence"/>
</dbReference>
<keyword evidence="1" id="KW-1133">Transmembrane helix</keyword>
<keyword evidence="3" id="KW-1185">Reference proteome</keyword>
<protein>
    <submittedName>
        <fullName evidence="2">1847_t:CDS:1</fullName>
    </submittedName>
</protein>
<feature type="transmembrane region" description="Helical" evidence="1">
    <location>
        <begin position="128"/>
        <end position="145"/>
    </location>
</feature>
<evidence type="ECO:0000256" key="1">
    <source>
        <dbReference type="SAM" id="Phobius"/>
    </source>
</evidence>
<dbReference type="EMBL" id="CAJVPI010000295">
    <property type="protein sequence ID" value="CAG8515020.1"/>
    <property type="molecule type" value="Genomic_DNA"/>
</dbReference>
<organism evidence="2 3">
    <name type="scientific">Paraglomus brasilianum</name>
    <dbReference type="NCBI Taxonomy" id="144538"/>
    <lineage>
        <taxon>Eukaryota</taxon>
        <taxon>Fungi</taxon>
        <taxon>Fungi incertae sedis</taxon>
        <taxon>Mucoromycota</taxon>
        <taxon>Glomeromycotina</taxon>
        <taxon>Glomeromycetes</taxon>
        <taxon>Paraglomerales</taxon>
        <taxon>Paraglomeraceae</taxon>
        <taxon>Paraglomus</taxon>
    </lineage>
</organism>
<gene>
    <name evidence="2" type="ORF">PBRASI_LOCUS3318</name>
</gene>
<dbReference type="OrthoDB" id="2402927at2759"/>
<comment type="caution">
    <text evidence="2">The sequence shown here is derived from an EMBL/GenBank/DDBJ whole genome shotgun (WGS) entry which is preliminary data.</text>
</comment>
<sequence length="411" mass="47563">MATNDNTEHATARNKLHHLRWDRIENFTTFVREFLRLANIAGLNGVTESQKIDMFLQTLPPAFTKTIKDTISNRQTNNAEFQPTLERIIDMAEQRSDVFRYRYGSWYIYASQNFWFLFDYGLRNPQRFLTLSTIVIAILYWQFLMPPVKPNSPVGSLAALTNDIFVQINSVDIPASDAIMEHTPEFKIAANKIERSPAFSSTGRQIANGLRQFSGKVIRAGNSLKDMYRKGSYVFETFHTEIGTLLNIFDAKFADKSSFFKERIGKMLRIVKEFRTHVQKAKDAMLDADTQRDDVEKYIFSGLREAERYIHLDWFKSQADVSMAKRELDATVDILKCLQNTGRNLDKILKVLDEYESGLLEVQAQLGGLVIVTKADFNYLIKSLRDLHKSHQKFMLKDSKPTFMSRLLLFW</sequence>
<name>A0A9N9A1Y5_9GLOM</name>
<dbReference type="InterPro" id="IPR027267">
    <property type="entry name" value="AH/BAR_dom_sf"/>
</dbReference>
<keyword evidence="1" id="KW-0812">Transmembrane</keyword>
<keyword evidence="1" id="KW-0472">Membrane</keyword>
<proteinExistence type="predicted"/>
<evidence type="ECO:0000313" key="2">
    <source>
        <dbReference type="EMBL" id="CAG8515020.1"/>
    </source>
</evidence>
<reference evidence="2" key="1">
    <citation type="submission" date="2021-06" db="EMBL/GenBank/DDBJ databases">
        <authorList>
            <person name="Kallberg Y."/>
            <person name="Tangrot J."/>
            <person name="Rosling A."/>
        </authorList>
    </citation>
    <scope>NUCLEOTIDE SEQUENCE</scope>
    <source>
        <strain evidence="2">BR232B</strain>
    </source>
</reference>
<dbReference type="AlphaFoldDB" id="A0A9N9A1Y5"/>
<evidence type="ECO:0000313" key="3">
    <source>
        <dbReference type="Proteomes" id="UP000789739"/>
    </source>
</evidence>
<accession>A0A9N9A1Y5</accession>